<feature type="transmembrane region" description="Helical" evidence="8">
    <location>
        <begin position="197"/>
        <end position="216"/>
    </location>
</feature>
<feature type="transmembrane region" description="Helical" evidence="8">
    <location>
        <begin position="159"/>
        <end position="176"/>
    </location>
</feature>
<dbReference type="PANTHER" id="PTHR11360:SF224">
    <property type="entry name" value="MAJOR FACILITATOR SUPERFAMILY (MFS) PROFILE DOMAIN-CONTAINING PROTEIN-RELATED"/>
    <property type="match status" value="1"/>
</dbReference>
<evidence type="ECO:0000313" key="11">
    <source>
        <dbReference type="Proteomes" id="UP000235786"/>
    </source>
</evidence>
<keyword evidence="5 8" id="KW-1133">Transmembrane helix</keyword>
<feature type="transmembrane region" description="Helical" evidence="8">
    <location>
        <begin position="269"/>
        <end position="296"/>
    </location>
</feature>
<feature type="transmembrane region" description="Helical" evidence="8">
    <location>
        <begin position="394"/>
        <end position="414"/>
    </location>
</feature>
<protein>
    <submittedName>
        <fullName evidence="10">MFS general substrate transporter</fullName>
    </submittedName>
</protein>
<evidence type="ECO:0000256" key="1">
    <source>
        <dbReference type="ARBA" id="ARBA00004141"/>
    </source>
</evidence>
<feature type="compositionally biased region" description="Polar residues" evidence="7">
    <location>
        <begin position="20"/>
        <end position="31"/>
    </location>
</feature>
<evidence type="ECO:0000256" key="5">
    <source>
        <dbReference type="ARBA" id="ARBA00022989"/>
    </source>
</evidence>
<comment type="subcellular location">
    <subcellularLocation>
        <location evidence="1">Membrane</location>
        <topology evidence="1">Multi-pass membrane protein</topology>
    </subcellularLocation>
</comment>
<keyword evidence="11" id="KW-1185">Reference proteome</keyword>
<feature type="transmembrane region" description="Helical" evidence="8">
    <location>
        <begin position="426"/>
        <end position="446"/>
    </location>
</feature>
<dbReference type="PANTHER" id="PTHR11360">
    <property type="entry name" value="MONOCARBOXYLATE TRANSPORTER"/>
    <property type="match status" value="1"/>
</dbReference>
<dbReference type="InterPro" id="IPR050327">
    <property type="entry name" value="Proton-linked_MCT"/>
</dbReference>
<evidence type="ECO:0000259" key="9">
    <source>
        <dbReference type="PROSITE" id="PS50850"/>
    </source>
</evidence>
<feature type="transmembrane region" description="Helical" evidence="8">
    <location>
        <begin position="105"/>
        <end position="127"/>
    </location>
</feature>
<dbReference type="PROSITE" id="PS50850">
    <property type="entry name" value="MFS"/>
    <property type="match status" value="1"/>
</dbReference>
<dbReference type="EMBL" id="KZ613937">
    <property type="protein sequence ID" value="PMD48887.1"/>
    <property type="molecule type" value="Genomic_DNA"/>
</dbReference>
<dbReference type="Gene3D" id="1.20.1250.20">
    <property type="entry name" value="MFS general substrate transporter like domains"/>
    <property type="match status" value="2"/>
</dbReference>
<gene>
    <name evidence="10" type="ORF">L207DRAFT_477575</name>
</gene>
<accession>A0A2J6SDP2</accession>
<dbReference type="OrthoDB" id="5667at2759"/>
<evidence type="ECO:0000313" key="10">
    <source>
        <dbReference type="EMBL" id="PMD48887.1"/>
    </source>
</evidence>
<feature type="transmembrane region" description="Helical" evidence="8">
    <location>
        <begin position="134"/>
        <end position="153"/>
    </location>
</feature>
<dbReference type="SUPFAM" id="SSF103473">
    <property type="entry name" value="MFS general substrate transporter"/>
    <property type="match status" value="1"/>
</dbReference>
<evidence type="ECO:0000256" key="4">
    <source>
        <dbReference type="ARBA" id="ARBA00022692"/>
    </source>
</evidence>
<dbReference type="InterPro" id="IPR011701">
    <property type="entry name" value="MFS"/>
</dbReference>
<feature type="region of interest" description="Disordered" evidence="7">
    <location>
        <begin position="1"/>
        <end position="57"/>
    </location>
</feature>
<feature type="domain" description="Major facilitator superfamily (MFS) profile" evidence="9">
    <location>
        <begin position="265"/>
        <end position="455"/>
    </location>
</feature>
<feature type="transmembrane region" description="Helical" evidence="8">
    <location>
        <begin position="357"/>
        <end position="382"/>
    </location>
</feature>
<dbReference type="Proteomes" id="UP000235786">
    <property type="component" value="Unassembled WGS sequence"/>
</dbReference>
<dbReference type="InterPro" id="IPR036259">
    <property type="entry name" value="MFS_trans_sf"/>
</dbReference>
<keyword evidence="4 8" id="KW-0812">Transmembrane</keyword>
<evidence type="ECO:0000256" key="8">
    <source>
        <dbReference type="SAM" id="Phobius"/>
    </source>
</evidence>
<name>A0A2J6SDP2_HYAVF</name>
<feature type="compositionally biased region" description="Basic and acidic residues" evidence="7">
    <location>
        <begin position="33"/>
        <end position="54"/>
    </location>
</feature>
<feature type="transmembrane region" description="Helical" evidence="8">
    <location>
        <begin position="332"/>
        <end position="351"/>
    </location>
</feature>
<sequence>MASMDSTENSTPVHDLLTGSEKTVQTESNFSGEIERSPEEARETKPDDATKLEDAGPPDGGAAAWLNVLGAWCCSFSSPGWVNSVGSFQQYYEIGPLKGYSGSTISWIPALQLFFLFALGPFVGIIYDKYGPRPLILAGTIFHVFGLMMASLANKYYQFMLSQGVCSAIGVACLYMPVLCDEAIACVSTWFNKKRGLAMGILVTGSSVGGVIFPIMISHMVQSTGYPWTIRTAAFIILGLQIIAIFTVRPRTKPVPKKMPVGRLAAPFLELPFVLLLLGIGILTYGIFTPIVYLAVQGFQEAHMSEEMSQYLVLFGRLVAGYCADKIGRWNMFIIASAVSGISIFAVWIPATHSSIVIGFSIMFGFTSGAFMSLSGALPIAVSPLPEIGYRLGLMLLAISIPALTVAPIGGAILQSSGNSWLNVKIFGGVMCLVGSAVILISRWLYTEKKLLKVF</sequence>
<dbReference type="Pfam" id="PF07690">
    <property type="entry name" value="MFS_1"/>
    <property type="match status" value="2"/>
</dbReference>
<dbReference type="AlphaFoldDB" id="A0A2J6SDP2"/>
<reference evidence="10 11" key="1">
    <citation type="submission" date="2016-04" db="EMBL/GenBank/DDBJ databases">
        <title>A degradative enzymes factory behind the ericoid mycorrhizal symbiosis.</title>
        <authorList>
            <consortium name="DOE Joint Genome Institute"/>
            <person name="Martino E."/>
            <person name="Morin E."/>
            <person name="Grelet G."/>
            <person name="Kuo A."/>
            <person name="Kohler A."/>
            <person name="Daghino S."/>
            <person name="Barry K."/>
            <person name="Choi C."/>
            <person name="Cichocki N."/>
            <person name="Clum A."/>
            <person name="Copeland A."/>
            <person name="Hainaut M."/>
            <person name="Haridas S."/>
            <person name="Labutti K."/>
            <person name="Lindquist E."/>
            <person name="Lipzen A."/>
            <person name="Khouja H.-R."/>
            <person name="Murat C."/>
            <person name="Ohm R."/>
            <person name="Olson A."/>
            <person name="Spatafora J."/>
            <person name="Veneault-Fourrey C."/>
            <person name="Henrissat B."/>
            <person name="Grigoriev I."/>
            <person name="Martin F."/>
            <person name="Perotto S."/>
        </authorList>
    </citation>
    <scope>NUCLEOTIDE SEQUENCE [LARGE SCALE GENOMIC DNA]</scope>
    <source>
        <strain evidence="10 11">F</strain>
    </source>
</reference>
<feature type="transmembrane region" description="Helical" evidence="8">
    <location>
        <begin position="228"/>
        <end position="248"/>
    </location>
</feature>
<evidence type="ECO:0000256" key="6">
    <source>
        <dbReference type="ARBA" id="ARBA00023136"/>
    </source>
</evidence>
<comment type="similarity">
    <text evidence="2">Belongs to the major facilitator superfamily. Monocarboxylate porter (TC 2.A.1.13) family.</text>
</comment>
<organism evidence="10 11">
    <name type="scientific">Hyaloscypha variabilis (strain UAMH 11265 / GT02V1 / F)</name>
    <name type="common">Meliniomyces variabilis</name>
    <dbReference type="NCBI Taxonomy" id="1149755"/>
    <lineage>
        <taxon>Eukaryota</taxon>
        <taxon>Fungi</taxon>
        <taxon>Dikarya</taxon>
        <taxon>Ascomycota</taxon>
        <taxon>Pezizomycotina</taxon>
        <taxon>Leotiomycetes</taxon>
        <taxon>Helotiales</taxon>
        <taxon>Hyaloscyphaceae</taxon>
        <taxon>Hyaloscypha</taxon>
        <taxon>Hyaloscypha variabilis</taxon>
    </lineage>
</organism>
<feature type="compositionally biased region" description="Polar residues" evidence="7">
    <location>
        <begin position="1"/>
        <end position="12"/>
    </location>
</feature>
<evidence type="ECO:0000256" key="7">
    <source>
        <dbReference type="SAM" id="MobiDB-lite"/>
    </source>
</evidence>
<proteinExistence type="inferred from homology"/>
<dbReference type="GO" id="GO:0016020">
    <property type="term" value="C:membrane"/>
    <property type="evidence" value="ECO:0007669"/>
    <property type="project" value="UniProtKB-SubCell"/>
</dbReference>
<evidence type="ECO:0000256" key="2">
    <source>
        <dbReference type="ARBA" id="ARBA00006727"/>
    </source>
</evidence>
<dbReference type="InterPro" id="IPR020846">
    <property type="entry name" value="MFS_dom"/>
</dbReference>
<keyword evidence="6 8" id="KW-0472">Membrane</keyword>
<dbReference type="GO" id="GO:0022857">
    <property type="term" value="F:transmembrane transporter activity"/>
    <property type="evidence" value="ECO:0007669"/>
    <property type="project" value="InterPro"/>
</dbReference>
<evidence type="ECO:0000256" key="3">
    <source>
        <dbReference type="ARBA" id="ARBA00022448"/>
    </source>
</evidence>
<keyword evidence="3" id="KW-0813">Transport</keyword>